<sequence>MLPAIGVDEDGVRDLRHGKRIAAPPGAGTIAAGDPIAAVGPGDVLVAVVERRGPQLKVVTGFPAEEGA</sequence>
<keyword evidence="3" id="KW-1185">Reference proteome</keyword>
<accession>A0ABM8GYH3</accession>
<dbReference type="Pfam" id="PF09142">
    <property type="entry name" value="TruB_C"/>
    <property type="match status" value="1"/>
</dbReference>
<dbReference type="Gene3D" id="2.30.130.10">
    <property type="entry name" value="PUA domain"/>
    <property type="match status" value="1"/>
</dbReference>
<feature type="domain" description="tRNA pseudouridine synthase II TruB subfamily 2 C-terminal" evidence="1">
    <location>
        <begin position="3"/>
        <end position="63"/>
    </location>
</feature>
<name>A0ABM8GYH3_9MICO</name>
<protein>
    <recommendedName>
        <fullName evidence="1">tRNA pseudouridine synthase II TruB subfamily 2 C-terminal domain-containing protein</fullName>
    </recommendedName>
</protein>
<evidence type="ECO:0000313" key="2">
    <source>
        <dbReference type="EMBL" id="BDZ53546.1"/>
    </source>
</evidence>
<dbReference type="Proteomes" id="UP001321477">
    <property type="component" value="Chromosome"/>
</dbReference>
<dbReference type="InterPro" id="IPR036974">
    <property type="entry name" value="PUA_sf"/>
</dbReference>
<evidence type="ECO:0000259" key="1">
    <source>
        <dbReference type="Pfam" id="PF09142"/>
    </source>
</evidence>
<organism evidence="2 3">
    <name type="scientific">Agromyces marinus</name>
    <dbReference type="NCBI Taxonomy" id="1389020"/>
    <lineage>
        <taxon>Bacteria</taxon>
        <taxon>Bacillati</taxon>
        <taxon>Actinomycetota</taxon>
        <taxon>Actinomycetes</taxon>
        <taxon>Micrococcales</taxon>
        <taxon>Microbacteriaceae</taxon>
        <taxon>Agromyces</taxon>
    </lineage>
</organism>
<evidence type="ECO:0000313" key="3">
    <source>
        <dbReference type="Proteomes" id="UP001321477"/>
    </source>
</evidence>
<proteinExistence type="predicted"/>
<dbReference type="InterPro" id="IPR015225">
    <property type="entry name" value="tRNA_psdUridine_synth_fam2_C"/>
</dbReference>
<reference evidence="3" key="1">
    <citation type="journal article" date="2019" name="Int. J. Syst. Evol. Microbiol.">
        <title>The Global Catalogue of Microorganisms (GCM) 10K type strain sequencing project: providing services to taxonomists for standard genome sequencing and annotation.</title>
        <authorList>
            <consortium name="The Broad Institute Genomics Platform"/>
            <consortium name="The Broad Institute Genome Sequencing Center for Infectious Disease"/>
            <person name="Wu L."/>
            <person name="Ma J."/>
        </authorList>
    </citation>
    <scope>NUCLEOTIDE SEQUENCE [LARGE SCALE GENOMIC DNA]</scope>
    <source>
        <strain evidence="3">NBRC 109019</strain>
    </source>
</reference>
<dbReference type="EMBL" id="AP027734">
    <property type="protein sequence ID" value="BDZ53546.1"/>
    <property type="molecule type" value="Genomic_DNA"/>
</dbReference>
<gene>
    <name evidence="2" type="ORF">GCM10025870_06190</name>
</gene>